<gene>
    <name evidence="2" type="ORF">EDD65_11440</name>
</gene>
<keyword evidence="3" id="KW-1185">Reference proteome</keyword>
<feature type="transmembrane region" description="Helical" evidence="1">
    <location>
        <begin position="5"/>
        <end position="24"/>
    </location>
</feature>
<dbReference type="RefSeq" id="WP_132029474.1">
    <property type="nucleotide sequence ID" value="NZ_CP068564.1"/>
</dbReference>
<evidence type="ECO:0000313" key="3">
    <source>
        <dbReference type="Proteomes" id="UP000294567"/>
    </source>
</evidence>
<protein>
    <submittedName>
        <fullName evidence="2">Uncharacterized protein</fullName>
    </submittedName>
</protein>
<feature type="transmembrane region" description="Helical" evidence="1">
    <location>
        <begin position="36"/>
        <end position="56"/>
    </location>
</feature>
<proteinExistence type="predicted"/>
<organism evidence="2 3">
    <name type="scientific">Keratinibaculum paraultunense</name>
    <dbReference type="NCBI Taxonomy" id="1278232"/>
    <lineage>
        <taxon>Bacteria</taxon>
        <taxon>Bacillati</taxon>
        <taxon>Bacillota</taxon>
        <taxon>Tissierellia</taxon>
        <taxon>Tissierellales</taxon>
        <taxon>Tepidimicrobiaceae</taxon>
        <taxon>Keratinibaculum</taxon>
    </lineage>
</organism>
<name>A0A4R3KSH3_9FIRM</name>
<dbReference type="AlphaFoldDB" id="A0A4R3KSH3"/>
<reference evidence="2 3" key="1">
    <citation type="submission" date="2019-03" db="EMBL/GenBank/DDBJ databases">
        <title>Genomic Encyclopedia of Type Strains, Phase IV (KMG-IV): sequencing the most valuable type-strain genomes for metagenomic binning, comparative biology and taxonomic classification.</title>
        <authorList>
            <person name="Goeker M."/>
        </authorList>
    </citation>
    <scope>NUCLEOTIDE SEQUENCE [LARGE SCALE GENOMIC DNA]</scope>
    <source>
        <strain evidence="2 3">DSM 26752</strain>
    </source>
</reference>
<accession>A0A4R3KSH3</accession>
<dbReference type="EMBL" id="SMAE01000014">
    <property type="protein sequence ID" value="TCS86645.1"/>
    <property type="molecule type" value="Genomic_DNA"/>
</dbReference>
<evidence type="ECO:0000313" key="2">
    <source>
        <dbReference type="EMBL" id="TCS86645.1"/>
    </source>
</evidence>
<keyword evidence="1" id="KW-0472">Membrane</keyword>
<comment type="caution">
    <text evidence="2">The sequence shown here is derived from an EMBL/GenBank/DDBJ whole genome shotgun (WGS) entry which is preliminary data.</text>
</comment>
<keyword evidence="1" id="KW-1133">Transmembrane helix</keyword>
<sequence length="68" mass="8297">MKRYLYTGLIMLFVMISFIVYALKHPDAFFKISLKLTYAIYFIYLVVMIGMFILYFKNKIKRRIKDKI</sequence>
<dbReference type="Proteomes" id="UP000294567">
    <property type="component" value="Unassembled WGS sequence"/>
</dbReference>
<keyword evidence="1" id="KW-0812">Transmembrane</keyword>
<evidence type="ECO:0000256" key="1">
    <source>
        <dbReference type="SAM" id="Phobius"/>
    </source>
</evidence>